<feature type="compositionally biased region" description="Acidic residues" evidence="1">
    <location>
        <begin position="88"/>
        <end position="98"/>
    </location>
</feature>
<evidence type="ECO:0000256" key="1">
    <source>
        <dbReference type="SAM" id="MobiDB-lite"/>
    </source>
</evidence>
<proteinExistence type="predicted"/>
<dbReference type="AlphaFoldDB" id="A0A6I1BVK2"/>
<comment type="caution">
    <text evidence="3">The sequence shown here is derived from an EMBL/GenBank/DDBJ whole genome shotgun (WGS) entry which is preliminary data.</text>
</comment>
<dbReference type="Proteomes" id="UP000491334">
    <property type="component" value="Unassembled WGS sequence"/>
</dbReference>
<evidence type="ECO:0000313" key="3">
    <source>
        <dbReference type="EMBL" id="KAB6916425.1"/>
    </source>
</evidence>
<reference evidence="4 5" key="1">
    <citation type="journal article" date="2019" name="Nat. Med.">
        <title>A library of human gut bacterial isolates paired with longitudinal multiomics data enables mechanistic microbiome research.</title>
        <authorList>
            <person name="Poyet M."/>
            <person name="Groussin M."/>
            <person name="Gibbons S.M."/>
            <person name="Avila-Pacheco J."/>
            <person name="Jiang X."/>
            <person name="Kearney S.M."/>
            <person name="Perrotta A.R."/>
            <person name="Berdy B."/>
            <person name="Zhao S."/>
            <person name="Lieberman T.D."/>
            <person name="Swanson P.K."/>
            <person name="Smith M."/>
            <person name="Roesemann S."/>
            <person name="Alexander J.E."/>
            <person name="Rich S.A."/>
            <person name="Livny J."/>
            <person name="Vlamakis H."/>
            <person name="Clish C."/>
            <person name="Bullock K."/>
            <person name="Deik A."/>
            <person name="Scott J."/>
            <person name="Pierce K.A."/>
            <person name="Xavier R.J."/>
            <person name="Alm E.J."/>
        </authorList>
    </citation>
    <scope>NUCLEOTIDE SEQUENCE [LARGE SCALE GENOMIC DNA]</scope>
    <source>
        <strain evidence="2 4">BIOML-A283</strain>
        <strain evidence="3 5">BIOML-A284</strain>
    </source>
</reference>
<name>A0A6I1BVK2_BIFLN</name>
<evidence type="ECO:0000313" key="4">
    <source>
        <dbReference type="Proteomes" id="UP000481350"/>
    </source>
</evidence>
<sequence>MSTKFPTPQEHAMAWLLEATEIGGMSRPETALYAYQAGFKAALDLAIEIENALCEPDANEQAEPEQVPVSAENGRESMASASHSTINDETEETDDRTA</sequence>
<dbReference type="EMBL" id="WDZP01000030">
    <property type="protein sequence ID" value="KAB6916425.1"/>
    <property type="molecule type" value="Genomic_DNA"/>
</dbReference>
<evidence type="ECO:0000313" key="5">
    <source>
        <dbReference type="Proteomes" id="UP000491334"/>
    </source>
</evidence>
<gene>
    <name evidence="2" type="ORF">GBJ98_10220</name>
    <name evidence="3" type="ORF">GBK06_09970</name>
</gene>
<dbReference type="Proteomes" id="UP000481350">
    <property type="component" value="Unassembled WGS sequence"/>
</dbReference>
<feature type="region of interest" description="Disordered" evidence="1">
    <location>
        <begin position="56"/>
        <end position="98"/>
    </location>
</feature>
<protein>
    <submittedName>
        <fullName evidence="3">Uncharacterized protein</fullName>
    </submittedName>
</protein>
<dbReference type="EMBL" id="WDZO01000034">
    <property type="protein sequence ID" value="KAB6910725.1"/>
    <property type="molecule type" value="Genomic_DNA"/>
</dbReference>
<organism evidence="3 5">
    <name type="scientific">Bifidobacterium longum</name>
    <dbReference type="NCBI Taxonomy" id="216816"/>
    <lineage>
        <taxon>Bacteria</taxon>
        <taxon>Bacillati</taxon>
        <taxon>Actinomycetota</taxon>
        <taxon>Actinomycetes</taxon>
        <taxon>Bifidobacteriales</taxon>
        <taxon>Bifidobacteriaceae</taxon>
        <taxon>Bifidobacterium</taxon>
    </lineage>
</organism>
<accession>A0A6I1BVK2</accession>
<evidence type="ECO:0000313" key="2">
    <source>
        <dbReference type="EMBL" id="KAB6910725.1"/>
    </source>
</evidence>